<name>A0A817UCL5_9BILA</name>
<dbReference type="PROSITE" id="PS50294">
    <property type="entry name" value="WD_REPEATS_REGION"/>
    <property type="match status" value="1"/>
</dbReference>
<dbReference type="InterPro" id="IPR024977">
    <property type="entry name" value="Apc4-like_WD40_dom"/>
</dbReference>
<dbReference type="PANTHER" id="PTHR10709">
    <property type="entry name" value="ACTIN-RELATED PROTEIN 2/3 COMPLEX SUBUNIT 1"/>
    <property type="match status" value="1"/>
</dbReference>
<evidence type="ECO:0000256" key="4">
    <source>
        <dbReference type="ARBA" id="ARBA00022574"/>
    </source>
</evidence>
<evidence type="ECO:0000256" key="8">
    <source>
        <dbReference type="ARBA" id="ARBA00041244"/>
    </source>
</evidence>
<keyword evidence="4 10" id="KW-0853">WD repeat</keyword>
<feature type="domain" description="Anaphase-promoting complex subunit 4-like WD40" evidence="11">
    <location>
        <begin position="105"/>
        <end position="174"/>
    </location>
</feature>
<dbReference type="EMBL" id="CAJNYT010000069">
    <property type="protein sequence ID" value="CAF3326790.1"/>
    <property type="molecule type" value="Genomic_DNA"/>
</dbReference>
<proteinExistence type="inferred from homology"/>
<dbReference type="GO" id="GO:0005885">
    <property type="term" value="C:Arp2/3 protein complex"/>
    <property type="evidence" value="ECO:0007669"/>
    <property type="project" value="InterPro"/>
</dbReference>
<evidence type="ECO:0000256" key="6">
    <source>
        <dbReference type="ARBA" id="ARBA00023203"/>
    </source>
</evidence>
<dbReference type="InterPro" id="IPR036322">
    <property type="entry name" value="WD40_repeat_dom_sf"/>
</dbReference>
<evidence type="ECO:0000256" key="9">
    <source>
        <dbReference type="ARBA" id="ARBA00041789"/>
    </source>
</evidence>
<dbReference type="AlphaFoldDB" id="A0A817UCL5"/>
<evidence type="ECO:0000313" key="12">
    <source>
        <dbReference type="EMBL" id="CAF3326790.1"/>
    </source>
</evidence>
<evidence type="ECO:0000256" key="3">
    <source>
        <dbReference type="ARBA" id="ARBA00022490"/>
    </source>
</evidence>
<dbReference type="SMART" id="SM00320">
    <property type="entry name" value="WD40"/>
    <property type="match status" value="4"/>
</dbReference>
<organism evidence="12 13">
    <name type="scientific">Rotaria socialis</name>
    <dbReference type="NCBI Taxonomy" id="392032"/>
    <lineage>
        <taxon>Eukaryota</taxon>
        <taxon>Metazoa</taxon>
        <taxon>Spiralia</taxon>
        <taxon>Gnathifera</taxon>
        <taxon>Rotifera</taxon>
        <taxon>Eurotatoria</taxon>
        <taxon>Bdelloidea</taxon>
        <taxon>Philodinida</taxon>
        <taxon>Philodinidae</taxon>
        <taxon>Rotaria</taxon>
    </lineage>
</organism>
<evidence type="ECO:0000256" key="10">
    <source>
        <dbReference type="PROSITE-ProRule" id="PRU00221"/>
    </source>
</evidence>
<gene>
    <name evidence="12" type="ORF">GRG538_LOCUS3049</name>
</gene>
<keyword evidence="3" id="KW-0963">Cytoplasm</keyword>
<dbReference type="InterPro" id="IPR017383">
    <property type="entry name" value="ARPC1"/>
</dbReference>
<dbReference type="InterPro" id="IPR015943">
    <property type="entry name" value="WD40/YVTN_repeat-like_dom_sf"/>
</dbReference>
<dbReference type="Pfam" id="PF00400">
    <property type="entry name" value="WD40"/>
    <property type="match status" value="1"/>
</dbReference>
<dbReference type="GO" id="GO:0034314">
    <property type="term" value="P:Arp2/3 complex-mediated actin nucleation"/>
    <property type="evidence" value="ECO:0007669"/>
    <property type="project" value="InterPro"/>
</dbReference>
<evidence type="ECO:0000313" key="13">
    <source>
        <dbReference type="Proteomes" id="UP000663872"/>
    </source>
</evidence>
<evidence type="ECO:0000256" key="7">
    <source>
        <dbReference type="ARBA" id="ARBA00023212"/>
    </source>
</evidence>
<keyword evidence="7" id="KW-0206">Cytoskeleton</keyword>
<comment type="subcellular location">
    <subcellularLocation>
        <location evidence="1">Cytoplasm</location>
        <location evidence="1">Cytoskeleton</location>
    </subcellularLocation>
</comment>
<evidence type="ECO:0000256" key="2">
    <source>
        <dbReference type="ARBA" id="ARBA00006260"/>
    </source>
</evidence>
<dbReference type="Proteomes" id="UP000663872">
    <property type="component" value="Unassembled WGS sequence"/>
</dbReference>
<dbReference type="SUPFAM" id="SSF50978">
    <property type="entry name" value="WD40 repeat-like"/>
    <property type="match status" value="1"/>
</dbReference>
<dbReference type="Pfam" id="PF12894">
    <property type="entry name" value="ANAPC4_WD40"/>
    <property type="match status" value="1"/>
</dbReference>
<accession>A0A817UCL5</accession>
<protein>
    <recommendedName>
        <fullName evidence="8">Arp2/3 complex 41 kDa subunit</fullName>
    </recommendedName>
    <alternativeName>
        <fullName evidence="9">p41-ARC</fullName>
    </alternativeName>
</protein>
<comment type="caution">
    <text evidence="12">The sequence shown here is derived from an EMBL/GenBank/DDBJ whole genome shotgun (WGS) entry which is preliminary data.</text>
</comment>
<feature type="repeat" description="WD" evidence="10">
    <location>
        <begin position="49"/>
        <end position="90"/>
    </location>
</feature>
<dbReference type="InterPro" id="IPR001680">
    <property type="entry name" value="WD40_rpt"/>
</dbReference>
<dbReference type="PANTHER" id="PTHR10709:SF2">
    <property type="entry name" value="ACTIN-RELATED PROTEIN 2_3 COMPLEX SUBUNIT"/>
    <property type="match status" value="1"/>
</dbReference>
<sequence>MTEVHSFGNLPVIAHSWNKDRTQIAVSLGKNDVRIYQKKDGKWRLIHTLSEHLSRVLAIDWAPQSNRIVSASADYNAYVWSFENNTWKQQMVELQRTSRAVCCAKWSPDENKFAIGSSDKNVGICYYETEQRFWAAEMIKKKPKLTVTCIAWHPNNQLLAAGSCDYRVRIYSAFVKTVDREPQVSSWGKITNTGELLHEFQSESGWIHDLAFSLSGDILAWVSHNSIIFAVSARNPAEITMEITNYLPFRCILFVSESTMIVAGHEFSPLIYNYDERKGTLSFVEKLDQQDGVVGKQAINEETEFYTPYQAARLFDQASMQTQTPEPVSTHQSMITQLLPYQTEPNCLSKISSADLFGQVVIWNLNGRNVHQTSSIINHMQRKLHINNGSSYMNGHTEK</sequence>
<evidence type="ECO:0000259" key="11">
    <source>
        <dbReference type="Pfam" id="PF12894"/>
    </source>
</evidence>
<dbReference type="Gene3D" id="2.130.10.10">
    <property type="entry name" value="YVTN repeat-like/Quinoprotein amine dehydrogenase"/>
    <property type="match status" value="1"/>
</dbReference>
<evidence type="ECO:0000256" key="5">
    <source>
        <dbReference type="ARBA" id="ARBA00022737"/>
    </source>
</evidence>
<evidence type="ECO:0000256" key="1">
    <source>
        <dbReference type="ARBA" id="ARBA00004245"/>
    </source>
</evidence>
<reference evidence="12" key="1">
    <citation type="submission" date="2021-02" db="EMBL/GenBank/DDBJ databases">
        <authorList>
            <person name="Nowell W R."/>
        </authorList>
    </citation>
    <scope>NUCLEOTIDE SEQUENCE</scope>
</reference>
<dbReference type="GO" id="GO:0051015">
    <property type="term" value="F:actin filament binding"/>
    <property type="evidence" value="ECO:0007669"/>
    <property type="project" value="TreeGrafter"/>
</dbReference>
<dbReference type="PROSITE" id="PS50082">
    <property type="entry name" value="WD_REPEATS_2"/>
    <property type="match status" value="1"/>
</dbReference>
<keyword evidence="5" id="KW-0677">Repeat</keyword>
<keyword evidence="6" id="KW-0009">Actin-binding</keyword>
<comment type="similarity">
    <text evidence="2">Belongs to the WD repeat ARPC1 family.</text>
</comment>